<protein>
    <recommendedName>
        <fullName evidence="4">HdeA/HdeB family protein</fullName>
    </recommendedName>
</protein>
<sequence length="127" mass="13092">MKMRVLRWRGCGAAVLALATCLAAAPARADGANVAGYGALSCAQAVAALDNVAERHGIVQWTLGFMSGANAAQMIHAGTFRDLTNLNAELVAGSLRAACAETPGAPLVTAAEKLFSSRLVRTAPKQR</sequence>
<accession>A0AAV4ZTI7</accession>
<dbReference type="AlphaFoldDB" id="A0AAV4ZTI7"/>
<dbReference type="EMBL" id="BPQO01000025">
    <property type="protein sequence ID" value="GJD91188.1"/>
    <property type="molecule type" value="Genomic_DNA"/>
</dbReference>
<keyword evidence="1" id="KW-0732">Signal</keyword>
<evidence type="ECO:0000313" key="2">
    <source>
        <dbReference type="EMBL" id="GJD91188.1"/>
    </source>
</evidence>
<name>A0AAV4ZTI7_9HYPH</name>
<evidence type="ECO:0008006" key="4">
    <source>
        <dbReference type="Google" id="ProtNLM"/>
    </source>
</evidence>
<reference evidence="2" key="1">
    <citation type="journal article" date="2016" name="Front. Microbiol.">
        <title>Genome Sequence of the Piezophilic, Mesophilic Sulfate-Reducing Bacterium Desulfovibrio indicus J2T.</title>
        <authorList>
            <person name="Cao J."/>
            <person name="Maignien L."/>
            <person name="Shao Z."/>
            <person name="Alain K."/>
            <person name="Jebbar M."/>
        </authorList>
    </citation>
    <scope>NUCLEOTIDE SEQUENCE</scope>
    <source>
        <strain evidence="2">DSM 16372</strain>
    </source>
</reference>
<evidence type="ECO:0000256" key="1">
    <source>
        <dbReference type="SAM" id="SignalP"/>
    </source>
</evidence>
<evidence type="ECO:0000313" key="3">
    <source>
        <dbReference type="Proteomes" id="UP001055247"/>
    </source>
</evidence>
<reference evidence="2" key="2">
    <citation type="submission" date="2021-08" db="EMBL/GenBank/DDBJ databases">
        <authorList>
            <person name="Tani A."/>
            <person name="Ola A."/>
            <person name="Ogura Y."/>
            <person name="Katsura K."/>
            <person name="Hayashi T."/>
        </authorList>
    </citation>
    <scope>NUCLEOTIDE SEQUENCE</scope>
    <source>
        <strain evidence="2">DSM 16372</strain>
    </source>
</reference>
<comment type="caution">
    <text evidence="2">The sequence shown here is derived from an EMBL/GenBank/DDBJ whole genome shotgun (WGS) entry which is preliminary data.</text>
</comment>
<gene>
    <name evidence="2" type="ORF">BHAOGJBA_4736</name>
</gene>
<organism evidence="2 3">
    <name type="scientific">Methylobacterium hispanicum</name>
    <dbReference type="NCBI Taxonomy" id="270350"/>
    <lineage>
        <taxon>Bacteria</taxon>
        <taxon>Pseudomonadati</taxon>
        <taxon>Pseudomonadota</taxon>
        <taxon>Alphaproteobacteria</taxon>
        <taxon>Hyphomicrobiales</taxon>
        <taxon>Methylobacteriaceae</taxon>
        <taxon>Methylobacterium</taxon>
    </lineage>
</organism>
<feature type="signal peptide" evidence="1">
    <location>
        <begin position="1"/>
        <end position="29"/>
    </location>
</feature>
<feature type="chain" id="PRO_5043955082" description="HdeA/HdeB family protein" evidence="1">
    <location>
        <begin position="30"/>
        <end position="127"/>
    </location>
</feature>
<dbReference type="Proteomes" id="UP001055247">
    <property type="component" value="Unassembled WGS sequence"/>
</dbReference>
<proteinExistence type="predicted"/>
<keyword evidence="3" id="KW-1185">Reference proteome</keyword>